<dbReference type="PROSITE" id="PS51762">
    <property type="entry name" value="GH16_2"/>
    <property type="match status" value="1"/>
</dbReference>
<evidence type="ECO:0000313" key="3">
    <source>
        <dbReference type="Proteomes" id="UP000245771"/>
    </source>
</evidence>
<name>A0A316VM03_9BASI</name>
<dbReference type="STRING" id="1280837.A0A316VM03"/>
<proteinExistence type="predicted"/>
<dbReference type="InterPro" id="IPR000757">
    <property type="entry name" value="Beta-glucanase-like"/>
</dbReference>
<dbReference type="RefSeq" id="XP_025358924.1">
    <property type="nucleotide sequence ID" value="XM_025498516.1"/>
</dbReference>
<dbReference type="PANTHER" id="PTHR10963:SF24">
    <property type="entry name" value="GLYCOSIDASE C21B10.07-RELATED"/>
    <property type="match status" value="1"/>
</dbReference>
<dbReference type="InterPro" id="IPR050546">
    <property type="entry name" value="Glycosyl_Hydrlase_16"/>
</dbReference>
<dbReference type="Gene3D" id="2.60.120.200">
    <property type="match status" value="1"/>
</dbReference>
<dbReference type="InterPro" id="IPR013320">
    <property type="entry name" value="ConA-like_dom_sf"/>
</dbReference>
<dbReference type="GO" id="GO:0009251">
    <property type="term" value="P:glucan catabolic process"/>
    <property type="evidence" value="ECO:0007669"/>
    <property type="project" value="TreeGrafter"/>
</dbReference>
<dbReference type="EMBL" id="KZ819602">
    <property type="protein sequence ID" value="PWN38622.1"/>
    <property type="molecule type" value="Genomic_DNA"/>
</dbReference>
<evidence type="ECO:0000259" key="1">
    <source>
        <dbReference type="PROSITE" id="PS51762"/>
    </source>
</evidence>
<dbReference type="AlphaFoldDB" id="A0A316VM03"/>
<gene>
    <name evidence="2" type="ORF">FA14DRAFT_160072</name>
</gene>
<organism evidence="2 3">
    <name type="scientific">Meira miltonrushii</name>
    <dbReference type="NCBI Taxonomy" id="1280837"/>
    <lineage>
        <taxon>Eukaryota</taxon>
        <taxon>Fungi</taxon>
        <taxon>Dikarya</taxon>
        <taxon>Basidiomycota</taxon>
        <taxon>Ustilaginomycotina</taxon>
        <taxon>Exobasidiomycetes</taxon>
        <taxon>Exobasidiales</taxon>
        <taxon>Brachybasidiaceae</taxon>
        <taxon>Meira</taxon>
    </lineage>
</organism>
<dbReference type="Proteomes" id="UP000245771">
    <property type="component" value="Unassembled WGS sequence"/>
</dbReference>
<dbReference type="InParanoid" id="A0A316VM03"/>
<accession>A0A316VM03</accession>
<dbReference type="GO" id="GO:0004553">
    <property type="term" value="F:hydrolase activity, hydrolyzing O-glycosyl compounds"/>
    <property type="evidence" value="ECO:0007669"/>
    <property type="project" value="InterPro"/>
</dbReference>
<dbReference type="Pfam" id="PF26113">
    <property type="entry name" value="GH16_XgeA"/>
    <property type="match status" value="1"/>
</dbReference>
<sequence length="343" mass="36505">MLRLSTKVIIPFALIVVLTLAVETWTKPLLFPPGGGGGNSLYTLSKSNRGPDFYSDGFWQFWTAADPTHGSVQFVSEANAIQQGLIGITGSGAAFARASNINLPANTNRPSVRFQSSAAYDEALVIFDVAKMPVGAATWPALWTCGPDWPNYGEIDVLENIGVTGQGTFSNLVSVHMGSDSPNEASPSSFSGKVAGSNCDTNYGQGMNGCQIYDSNNHGPSWGVNFNSNGGGVWALQFGQGAGVKVWFWGRGQVPNELSNPRSTPDILSTSDWGEPMANFQSDVINSDLRQQSIVLDITIGGDWAGTQPLDGPYSGQSLAQALQKGSNYDDAEFIINGIDIYT</sequence>
<evidence type="ECO:0000313" key="2">
    <source>
        <dbReference type="EMBL" id="PWN38622.1"/>
    </source>
</evidence>
<feature type="domain" description="GH16" evidence="1">
    <location>
        <begin position="25"/>
        <end position="343"/>
    </location>
</feature>
<dbReference type="OrthoDB" id="192832at2759"/>
<reference evidence="2 3" key="1">
    <citation type="journal article" date="2018" name="Mol. Biol. Evol.">
        <title>Broad Genomic Sampling Reveals a Smut Pathogenic Ancestry of the Fungal Clade Ustilaginomycotina.</title>
        <authorList>
            <person name="Kijpornyongpan T."/>
            <person name="Mondo S.J."/>
            <person name="Barry K."/>
            <person name="Sandor L."/>
            <person name="Lee J."/>
            <person name="Lipzen A."/>
            <person name="Pangilinan J."/>
            <person name="LaButti K."/>
            <person name="Hainaut M."/>
            <person name="Henrissat B."/>
            <person name="Grigoriev I.V."/>
            <person name="Spatafora J.W."/>
            <person name="Aime M.C."/>
        </authorList>
    </citation>
    <scope>NUCLEOTIDE SEQUENCE [LARGE SCALE GENOMIC DNA]</scope>
    <source>
        <strain evidence="2 3">MCA 3882</strain>
    </source>
</reference>
<dbReference type="SUPFAM" id="SSF49899">
    <property type="entry name" value="Concanavalin A-like lectins/glucanases"/>
    <property type="match status" value="1"/>
</dbReference>
<dbReference type="PANTHER" id="PTHR10963">
    <property type="entry name" value="GLYCOSYL HYDROLASE-RELATED"/>
    <property type="match status" value="1"/>
</dbReference>
<protein>
    <recommendedName>
        <fullName evidence="1">GH16 domain-containing protein</fullName>
    </recommendedName>
</protein>
<keyword evidence="3" id="KW-1185">Reference proteome</keyword>
<dbReference type="GeneID" id="37020297"/>